<comment type="caution">
    <text evidence="2">The sequence shown here is derived from an EMBL/GenBank/DDBJ whole genome shotgun (WGS) entry which is preliminary data.</text>
</comment>
<dbReference type="AlphaFoldDB" id="A0A917GYP1"/>
<keyword evidence="3" id="KW-1185">Reference proteome</keyword>
<gene>
    <name evidence="2" type="ORF">GCM10010918_13950</name>
</gene>
<evidence type="ECO:0000313" key="3">
    <source>
        <dbReference type="Proteomes" id="UP000600247"/>
    </source>
</evidence>
<keyword evidence="1" id="KW-1133">Transmembrane helix</keyword>
<feature type="transmembrane region" description="Helical" evidence="1">
    <location>
        <begin position="12"/>
        <end position="32"/>
    </location>
</feature>
<dbReference type="Proteomes" id="UP000600247">
    <property type="component" value="Unassembled WGS sequence"/>
</dbReference>
<keyword evidence="1" id="KW-0812">Transmembrane</keyword>
<protein>
    <submittedName>
        <fullName evidence="2">Uncharacterized protein</fullName>
    </submittedName>
</protein>
<evidence type="ECO:0000256" key="1">
    <source>
        <dbReference type="SAM" id="Phobius"/>
    </source>
</evidence>
<dbReference type="EMBL" id="BMHY01000002">
    <property type="protein sequence ID" value="GGG61617.1"/>
    <property type="molecule type" value="Genomic_DNA"/>
</dbReference>
<name>A0A917GYP1_9BACL</name>
<accession>A0A917GYP1</accession>
<proteinExistence type="predicted"/>
<evidence type="ECO:0000313" key="2">
    <source>
        <dbReference type="EMBL" id="GGG61617.1"/>
    </source>
</evidence>
<organism evidence="2 3">
    <name type="scientific">Paenibacillus radicis</name>
    <name type="common">ex Gao et al. 2016</name>
    <dbReference type="NCBI Taxonomy" id="1737354"/>
    <lineage>
        <taxon>Bacteria</taxon>
        <taxon>Bacillati</taxon>
        <taxon>Bacillota</taxon>
        <taxon>Bacilli</taxon>
        <taxon>Bacillales</taxon>
        <taxon>Paenibacillaceae</taxon>
        <taxon>Paenibacillus</taxon>
    </lineage>
</organism>
<keyword evidence="1" id="KW-0472">Membrane</keyword>
<sequence>MAIRISRAGGNLFKVYVFGLMCFLVLEFGFIISDIEKAVCFIRYNDILFYEV</sequence>
<reference evidence="2 3" key="1">
    <citation type="journal article" date="2014" name="Int. J. Syst. Evol. Microbiol.">
        <title>Complete genome sequence of Corynebacterium casei LMG S-19264T (=DSM 44701T), isolated from a smear-ripened cheese.</title>
        <authorList>
            <consortium name="US DOE Joint Genome Institute (JGI-PGF)"/>
            <person name="Walter F."/>
            <person name="Albersmeier A."/>
            <person name="Kalinowski J."/>
            <person name="Ruckert C."/>
        </authorList>
    </citation>
    <scope>NUCLEOTIDE SEQUENCE [LARGE SCALE GENOMIC DNA]</scope>
    <source>
        <strain evidence="2 3">CGMCC 1.15286</strain>
    </source>
</reference>